<proteinExistence type="predicted"/>
<dbReference type="EMBL" id="JABFTP020000001">
    <property type="protein sequence ID" value="KAL3266904.1"/>
    <property type="molecule type" value="Genomic_DNA"/>
</dbReference>
<feature type="compositionally biased region" description="Basic residues" evidence="1">
    <location>
        <begin position="88"/>
        <end position="97"/>
    </location>
</feature>
<sequence length="97" mass="10497">VEESSSTSLIVLSTSHVDNPRILPTVQSGDPTAVTPTIPTSSKTVPKGIYVAGQAERKPRKKPTVLSLTSTPNIEEVKAKSSPPPVPTKKRERFRKH</sequence>
<evidence type="ECO:0000256" key="1">
    <source>
        <dbReference type="SAM" id="MobiDB-lite"/>
    </source>
</evidence>
<keyword evidence="3" id="KW-1185">Reference proteome</keyword>
<feature type="non-terminal residue" evidence="2">
    <location>
        <position position="1"/>
    </location>
</feature>
<protein>
    <submittedName>
        <fullName evidence="2">Uncharacterized protein</fullName>
    </submittedName>
</protein>
<organism evidence="2 3">
    <name type="scientific">Cryptolaemus montrouzieri</name>
    <dbReference type="NCBI Taxonomy" id="559131"/>
    <lineage>
        <taxon>Eukaryota</taxon>
        <taxon>Metazoa</taxon>
        <taxon>Ecdysozoa</taxon>
        <taxon>Arthropoda</taxon>
        <taxon>Hexapoda</taxon>
        <taxon>Insecta</taxon>
        <taxon>Pterygota</taxon>
        <taxon>Neoptera</taxon>
        <taxon>Endopterygota</taxon>
        <taxon>Coleoptera</taxon>
        <taxon>Polyphaga</taxon>
        <taxon>Cucujiformia</taxon>
        <taxon>Coccinelloidea</taxon>
        <taxon>Coccinellidae</taxon>
        <taxon>Scymninae</taxon>
        <taxon>Scymnini</taxon>
        <taxon>Cryptolaemus</taxon>
    </lineage>
</organism>
<accession>A0ABD2MKI8</accession>
<dbReference type="Proteomes" id="UP001516400">
    <property type="component" value="Unassembled WGS sequence"/>
</dbReference>
<dbReference type="AlphaFoldDB" id="A0ABD2MKI8"/>
<gene>
    <name evidence="2" type="ORF">HHI36_011054</name>
</gene>
<name>A0ABD2MKI8_9CUCU</name>
<comment type="caution">
    <text evidence="2">The sequence shown here is derived from an EMBL/GenBank/DDBJ whole genome shotgun (WGS) entry which is preliminary data.</text>
</comment>
<reference evidence="2 3" key="1">
    <citation type="journal article" date="2021" name="BMC Biol.">
        <title>Horizontally acquired antibacterial genes associated with adaptive radiation of ladybird beetles.</title>
        <authorList>
            <person name="Li H.S."/>
            <person name="Tang X.F."/>
            <person name="Huang Y.H."/>
            <person name="Xu Z.Y."/>
            <person name="Chen M.L."/>
            <person name="Du X.Y."/>
            <person name="Qiu B.Y."/>
            <person name="Chen P.T."/>
            <person name="Zhang W."/>
            <person name="Slipinski A."/>
            <person name="Escalona H.E."/>
            <person name="Waterhouse R.M."/>
            <person name="Zwick A."/>
            <person name="Pang H."/>
        </authorList>
    </citation>
    <scope>NUCLEOTIDE SEQUENCE [LARGE SCALE GENOMIC DNA]</scope>
    <source>
        <strain evidence="2">SYSU2018</strain>
    </source>
</reference>
<feature type="region of interest" description="Disordered" evidence="1">
    <location>
        <begin position="20"/>
        <end position="97"/>
    </location>
</feature>
<evidence type="ECO:0000313" key="3">
    <source>
        <dbReference type="Proteomes" id="UP001516400"/>
    </source>
</evidence>
<feature type="compositionally biased region" description="Polar residues" evidence="1">
    <location>
        <begin position="25"/>
        <end position="44"/>
    </location>
</feature>
<evidence type="ECO:0000313" key="2">
    <source>
        <dbReference type="EMBL" id="KAL3266904.1"/>
    </source>
</evidence>